<keyword evidence="4" id="KW-0548">Nucleotidyltransferase</keyword>
<keyword evidence="1" id="KW-0862">Zinc</keyword>
<dbReference type="CDD" id="cd00303">
    <property type="entry name" value="retropepsin_like"/>
    <property type="match status" value="1"/>
</dbReference>
<evidence type="ECO:0000256" key="2">
    <source>
        <dbReference type="SAM" id="MobiDB-lite"/>
    </source>
</evidence>
<dbReference type="PANTHER" id="PTHR46148">
    <property type="entry name" value="CHROMO DOMAIN-CONTAINING PROTEIN"/>
    <property type="match status" value="1"/>
</dbReference>
<evidence type="ECO:0000313" key="5">
    <source>
        <dbReference type="Proteomes" id="UP001151760"/>
    </source>
</evidence>
<evidence type="ECO:0000313" key="4">
    <source>
        <dbReference type="EMBL" id="GJT08853.1"/>
    </source>
</evidence>
<accession>A0ABQ5B5P5</accession>
<keyword evidence="4" id="KW-0695">RNA-directed DNA polymerase</keyword>
<evidence type="ECO:0000256" key="1">
    <source>
        <dbReference type="PROSITE-ProRule" id="PRU00047"/>
    </source>
</evidence>
<organism evidence="4 5">
    <name type="scientific">Tanacetum coccineum</name>
    <dbReference type="NCBI Taxonomy" id="301880"/>
    <lineage>
        <taxon>Eukaryota</taxon>
        <taxon>Viridiplantae</taxon>
        <taxon>Streptophyta</taxon>
        <taxon>Embryophyta</taxon>
        <taxon>Tracheophyta</taxon>
        <taxon>Spermatophyta</taxon>
        <taxon>Magnoliopsida</taxon>
        <taxon>eudicotyledons</taxon>
        <taxon>Gunneridae</taxon>
        <taxon>Pentapetalae</taxon>
        <taxon>asterids</taxon>
        <taxon>campanulids</taxon>
        <taxon>Asterales</taxon>
        <taxon>Asteraceae</taxon>
        <taxon>Asteroideae</taxon>
        <taxon>Anthemideae</taxon>
        <taxon>Anthemidinae</taxon>
        <taxon>Tanacetum</taxon>
    </lineage>
</organism>
<dbReference type="Pfam" id="PF24626">
    <property type="entry name" value="SH3_Tf2-1"/>
    <property type="match status" value="1"/>
</dbReference>
<keyword evidence="1" id="KW-0479">Metal-binding</keyword>
<feature type="compositionally biased region" description="Gly residues" evidence="2">
    <location>
        <begin position="39"/>
        <end position="51"/>
    </location>
</feature>
<dbReference type="InterPro" id="IPR001878">
    <property type="entry name" value="Znf_CCHC"/>
</dbReference>
<dbReference type="Pfam" id="PF08284">
    <property type="entry name" value="RVP_2"/>
    <property type="match status" value="1"/>
</dbReference>
<dbReference type="SMART" id="SM00343">
    <property type="entry name" value="ZnF_C2HC"/>
    <property type="match status" value="1"/>
</dbReference>
<feature type="region of interest" description="Disordered" evidence="2">
    <location>
        <begin position="1"/>
        <end position="57"/>
    </location>
</feature>
<keyword evidence="4" id="KW-0808">Transferase</keyword>
<dbReference type="InterPro" id="IPR021109">
    <property type="entry name" value="Peptidase_aspartic_dom_sf"/>
</dbReference>
<dbReference type="PROSITE" id="PS50158">
    <property type="entry name" value="ZF_CCHC"/>
    <property type="match status" value="1"/>
</dbReference>
<comment type="caution">
    <text evidence="4">The sequence shown here is derived from an EMBL/GenBank/DDBJ whole genome shotgun (WGS) entry which is preliminary data.</text>
</comment>
<keyword evidence="1" id="KW-0863">Zinc-finger</keyword>
<dbReference type="PANTHER" id="PTHR46148:SF59">
    <property type="entry name" value="NUCLEOTIDYLTRANSFERASE, RIBONUCLEASE H"/>
    <property type="match status" value="1"/>
</dbReference>
<reference evidence="4" key="2">
    <citation type="submission" date="2022-01" db="EMBL/GenBank/DDBJ databases">
        <authorList>
            <person name="Yamashiro T."/>
            <person name="Shiraishi A."/>
            <person name="Satake H."/>
            <person name="Nakayama K."/>
        </authorList>
    </citation>
    <scope>NUCLEOTIDE SEQUENCE</scope>
</reference>
<dbReference type="Proteomes" id="UP001151760">
    <property type="component" value="Unassembled WGS sequence"/>
</dbReference>
<dbReference type="InterPro" id="IPR043502">
    <property type="entry name" value="DNA/RNA_pol_sf"/>
</dbReference>
<proteinExistence type="predicted"/>
<dbReference type="EMBL" id="BQNB010012863">
    <property type="protein sequence ID" value="GJT08853.1"/>
    <property type="molecule type" value="Genomic_DNA"/>
</dbReference>
<feature type="domain" description="CCHC-type" evidence="3">
    <location>
        <begin position="260"/>
        <end position="275"/>
    </location>
</feature>
<evidence type="ECO:0000259" key="3">
    <source>
        <dbReference type="PROSITE" id="PS50158"/>
    </source>
</evidence>
<dbReference type="Gene3D" id="2.40.70.10">
    <property type="entry name" value="Acid Proteases"/>
    <property type="match status" value="1"/>
</dbReference>
<name>A0ABQ5B5P5_9ASTR</name>
<keyword evidence="5" id="KW-1185">Reference proteome</keyword>
<dbReference type="InterPro" id="IPR056924">
    <property type="entry name" value="SH3_Tf2-1"/>
</dbReference>
<sequence>MVANTAAPRGKRTGGWTCRGGGRTGEPRSRVGGRTSNQGGQGGDRGIGGNGGDDEVPDFSMVIAQQLQDLLPTIIAQVGNHASNIQGDVRSPNMINGRNGCSYKEFMTRGREAVVGMTWEDFKDLIRKELCPNNEMQKMETEFWCHAMVGAGHVVYTDHFHELARLVPHLVTPKNKRNERYIYSLAPQIRAMVVAMKPTTIQSVVLKVGMLTDEAIRNGSLKKNTKNRGNSRMLSRKETAGPRMVTLVSAINPTTTQGACYECGGTDHYKASCPSNQTRRGAFMIGAEEARQDSNIVTGTFTLNNHYAKTLFDSGADYSFVSTTFIPLLDIGPSDLGFSYEIEIASGQLVKINKVIRDYKLETEGHTFDIDFIPFGHGSFDVIVGMDWLSRLKAEIVYHKKVVRIPLPHVRKFPKSPYRLAPSEMEELSSQLRELQDKGTKEEHEMHLGLILELLKKEKLYAKFSKYLPDGPEDFIVYYDASGLGLGGVLMQRDRNETAEVVNALVEMLCGLDKQMEHRSDEASYYLDQICVPLTGDIRTLIIDEAHKSKYSVHLGANKMYYDLRDRKFCSSILWAEVGEGQLIGSEIVQETTKKKGVLCFGKKGKLAPRFVGPFEITKRIGLVAYRLRLPEELNGVHDTFHVSNLNKCLANQTLHVPIEEIQVDAKLNFVEEPMEILEKEFKKLKRSRIPIIKVRWNSKRGPEFTWEREDQTKLKYSHLFSASDS</sequence>
<dbReference type="SUPFAM" id="SSF56672">
    <property type="entry name" value="DNA/RNA polymerases"/>
    <property type="match status" value="1"/>
</dbReference>
<dbReference type="SUPFAM" id="SSF50630">
    <property type="entry name" value="Acid proteases"/>
    <property type="match status" value="1"/>
</dbReference>
<protein>
    <submittedName>
        <fullName evidence="4">Reverse transcriptase domain-containing protein</fullName>
    </submittedName>
</protein>
<gene>
    <name evidence="4" type="ORF">Tco_0843315</name>
</gene>
<reference evidence="4" key="1">
    <citation type="journal article" date="2022" name="Int. J. Mol. Sci.">
        <title>Draft Genome of Tanacetum Coccineum: Genomic Comparison of Closely Related Tanacetum-Family Plants.</title>
        <authorList>
            <person name="Yamashiro T."/>
            <person name="Shiraishi A."/>
            <person name="Nakayama K."/>
            <person name="Satake H."/>
        </authorList>
    </citation>
    <scope>NUCLEOTIDE SEQUENCE</scope>
</reference>
<dbReference type="GO" id="GO:0003964">
    <property type="term" value="F:RNA-directed DNA polymerase activity"/>
    <property type="evidence" value="ECO:0007669"/>
    <property type="project" value="UniProtKB-KW"/>
</dbReference>